<keyword evidence="2" id="KW-1185">Reference proteome</keyword>
<name>A0A1C4H3B8_9BIFI</name>
<sequence length="110" mass="12352">MRTDRVLLLSRLAFAQVWAINCFALVSSLLKSGMGSCIISIIGDIKVIKPVVVYLFLKFDTSCLQSYELHAALSAQYSMVWELVDNARFVHIVSTTRQRSERSTTVPDLP</sequence>
<gene>
    <name evidence="1" type="ORF">GA0061077_0685</name>
</gene>
<evidence type="ECO:0000313" key="2">
    <source>
        <dbReference type="Proteomes" id="UP000242610"/>
    </source>
</evidence>
<dbReference type="Proteomes" id="UP000242610">
    <property type="component" value="Unassembled WGS sequence"/>
</dbReference>
<dbReference type="AlphaFoldDB" id="A0A1C4H3B8"/>
<organism evidence="1 2">
    <name type="scientific">Bifidobacterium commune</name>
    <dbReference type="NCBI Taxonomy" id="1505727"/>
    <lineage>
        <taxon>Bacteria</taxon>
        <taxon>Bacillati</taxon>
        <taxon>Actinomycetota</taxon>
        <taxon>Actinomycetes</taxon>
        <taxon>Bifidobacteriales</taxon>
        <taxon>Bifidobacteriaceae</taxon>
        <taxon>Bifidobacterium</taxon>
    </lineage>
</organism>
<proteinExistence type="predicted"/>
<dbReference type="STRING" id="1505727.GA0061077_0685"/>
<protein>
    <submittedName>
        <fullName evidence="1">Uncharacterized protein</fullName>
    </submittedName>
</protein>
<accession>A0A1C4H3B8</accession>
<dbReference type="EMBL" id="FMBL01000001">
    <property type="protein sequence ID" value="SCC79345.1"/>
    <property type="molecule type" value="Genomic_DNA"/>
</dbReference>
<evidence type="ECO:0000313" key="1">
    <source>
        <dbReference type="EMBL" id="SCC79345.1"/>
    </source>
</evidence>
<reference evidence="2" key="1">
    <citation type="submission" date="2016-08" db="EMBL/GenBank/DDBJ databases">
        <authorList>
            <person name="Varghese N."/>
            <person name="Submissions Spin"/>
        </authorList>
    </citation>
    <scope>NUCLEOTIDE SEQUENCE [LARGE SCALE GENOMIC DNA]</scope>
    <source>
        <strain evidence="2">R-52791</strain>
    </source>
</reference>